<evidence type="ECO:0000256" key="4">
    <source>
        <dbReference type="ARBA" id="ARBA00023136"/>
    </source>
</evidence>
<keyword evidence="2 5" id="KW-0812">Transmembrane</keyword>
<evidence type="ECO:0000259" key="7">
    <source>
        <dbReference type="PROSITE" id="PS50850"/>
    </source>
</evidence>
<dbReference type="GO" id="GO:0016020">
    <property type="term" value="C:membrane"/>
    <property type="evidence" value="ECO:0007669"/>
    <property type="project" value="UniProtKB-SubCell"/>
</dbReference>
<dbReference type="PROSITE" id="PS00216">
    <property type="entry name" value="SUGAR_TRANSPORT_1"/>
    <property type="match status" value="1"/>
</dbReference>
<feature type="chain" id="PRO_5035767643" description="Major facilitator superfamily (MFS) profile domain-containing protein" evidence="6">
    <location>
        <begin position="27"/>
        <end position="509"/>
    </location>
</feature>
<feature type="transmembrane region" description="Helical" evidence="5">
    <location>
        <begin position="66"/>
        <end position="85"/>
    </location>
</feature>
<feature type="signal peptide" evidence="6">
    <location>
        <begin position="1"/>
        <end position="26"/>
    </location>
</feature>
<keyword evidence="4 5" id="KW-0472">Membrane</keyword>
<feature type="transmembrane region" description="Helical" evidence="5">
    <location>
        <begin position="97"/>
        <end position="118"/>
    </location>
</feature>
<feature type="transmembrane region" description="Helical" evidence="5">
    <location>
        <begin position="275"/>
        <end position="297"/>
    </location>
</feature>
<evidence type="ECO:0000256" key="6">
    <source>
        <dbReference type="SAM" id="SignalP"/>
    </source>
</evidence>
<organism evidence="8 9">
    <name type="scientific">Caenorhabditis auriculariae</name>
    <dbReference type="NCBI Taxonomy" id="2777116"/>
    <lineage>
        <taxon>Eukaryota</taxon>
        <taxon>Metazoa</taxon>
        <taxon>Ecdysozoa</taxon>
        <taxon>Nematoda</taxon>
        <taxon>Chromadorea</taxon>
        <taxon>Rhabditida</taxon>
        <taxon>Rhabditina</taxon>
        <taxon>Rhabditomorpha</taxon>
        <taxon>Rhabditoidea</taxon>
        <taxon>Rhabditidae</taxon>
        <taxon>Peloderinae</taxon>
        <taxon>Caenorhabditis</taxon>
    </lineage>
</organism>
<dbReference type="OrthoDB" id="4540492at2759"/>
<evidence type="ECO:0000313" key="9">
    <source>
        <dbReference type="Proteomes" id="UP000835052"/>
    </source>
</evidence>
<protein>
    <recommendedName>
        <fullName evidence="7">Major facilitator superfamily (MFS) profile domain-containing protein</fullName>
    </recommendedName>
</protein>
<keyword evidence="9" id="KW-1185">Reference proteome</keyword>
<comment type="caution">
    <text evidence="8">The sequence shown here is derived from an EMBL/GenBank/DDBJ whole genome shotgun (WGS) entry which is preliminary data.</text>
</comment>
<dbReference type="PROSITE" id="PS50850">
    <property type="entry name" value="MFS"/>
    <property type="match status" value="1"/>
</dbReference>
<reference evidence="8" key="1">
    <citation type="submission" date="2020-10" db="EMBL/GenBank/DDBJ databases">
        <authorList>
            <person name="Kikuchi T."/>
        </authorList>
    </citation>
    <scope>NUCLEOTIDE SEQUENCE</scope>
    <source>
        <strain evidence="8">NKZ352</strain>
    </source>
</reference>
<keyword evidence="3 5" id="KW-1133">Transmembrane helix</keyword>
<feature type="transmembrane region" description="Helical" evidence="5">
    <location>
        <begin position="309"/>
        <end position="331"/>
    </location>
</feature>
<feature type="transmembrane region" description="Helical" evidence="5">
    <location>
        <begin position="159"/>
        <end position="183"/>
    </location>
</feature>
<dbReference type="GO" id="GO:0015149">
    <property type="term" value="F:hexose transmembrane transporter activity"/>
    <property type="evidence" value="ECO:0007669"/>
    <property type="project" value="TreeGrafter"/>
</dbReference>
<feature type="transmembrane region" description="Helical" evidence="5">
    <location>
        <begin position="369"/>
        <end position="393"/>
    </location>
</feature>
<accession>A0A8S1HT40</accession>
<dbReference type="InterPro" id="IPR005829">
    <property type="entry name" value="Sugar_transporter_CS"/>
</dbReference>
<name>A0A8S1HT40_9PELO</name>
<evidence type="ECO:0000256" key="2">
    <source>
        <dbReference type="ARBA" id="ARBA00022692"/>
    </source>
</evidence>
<dbReference type="Gene3D" id="1.20.1250.20">
    <property type="entry name" value="MFS general substrate transporter like domains"/>
    <property type="match status" value="1"/>
</dbReference>
<keyword evidence="6" id="KW-0732">Signal</keyword>
<dbReference type="Pfam" id="PF00083">
    <property type="entry name" value="Sugar_tr"/>
    <property type="match status" value="1"/>
</dbReference>
<feature type="transmembrane region" description="Helical" evidence="5">
    <location>
        <begin position="435"/>
        <end position="454"/>
    </location>
</feature>
<sequence>MISIAPRGKMLKSLALFSVLGATVNFQEGYANSYPNTAYLSFQQLFNDSYIHRGVKNGLSETLFTWLWSLALYIWFIGYLLGTFLTPLLTERYGRKISLLVANLIAVCGSSIGFVSAVCKIPELFFVSRLVASTSSGLSFGSLILFLQETTSTEYRGLMSFFSETTFILCNVLGIAFGMNAIFGDNLPVLTGIAVIPAIIATLLCIPLKETPKFLLLNRNDRSGALKSLEFYQGNKEDNDEILDEMLLEAPTNKKKEPVWRSVYTVLVTPHLRHAFFIGCAALQVIVGIWAIVYLSTDLLSTLFTEDEAQMASLIFIIANFCAGLCGMAIVERFGRRPLVLWLGSLNTLSLALYVLFDQLAAVHHQFRWGTIAAMVLNGVTYGLGLGPIAFFITSELVSQQYRSVVQSMVFAVNTAASFAFSFATLPAFDMFKSWSFIPLFIVPSCISLLFLYFKMPETKGREVHDIVDELWRKTSTNPVDFEAETMTISTSSSSLDMNHNKKSNFTNI</sequence>
<dbReference type="EMBL" id="CAJGYM010000190">
    <property type="protein sequence ID" value="CAD6199644.1"/>
    <property type="molecule type" value="Genomic_DNA"/>
</dbReference>
<feature type="transmembrane region" description="Helical" evidence="5">
    <location>
        <begin position="405"/>
        <end position="429"/>
    </location>
</feature>
<dbReference type="InterPro" id="IPR045263">
    <property type="entry name" value="GLUT"/>
</dbReference>
<dbReference type="Proteomes" id="UP000835052">
    <property type="component" value="Unassembled WGS sequence"/>
</dbReference>
<evidence type="ECO:0000313" key="8">
    <source>
        <dbReference type="EMBL" id="CAD6199644.1"/>
    </source>
</evidence>
<evidence type="ECO:0000256" key="1">
    <source>
        <dbReference type="ARBA" id="ARBA00004141"/>
    </source>
</evidence>
<gene>
    <name evidence="8" type="ORF">CAUJ_LOCUS15545</name>
</gene>
<evidence type="ECO:0000256" key="5">
    <source>
        <dbReference type="SAM" id="Phobius"/>
    </source>
</evidence>
<evidence type="ECO:0000256" key="3">
    <source>
        <dbReference type="ARBA" id="ARBA00022989"/>
    </source>
</evidence>
<dbReference type="PANTHER" id="PTHR23503">
    <property type="entry name" value="SOLUTE CARRIER FAMILY 2"/>
    <property type="match status" value="1"/>
</dbReference>
<dbReference type="PANTHER" id="PTHR23503:SF108">
    <property type="entry name" value="MAJOR FACILITATOR SUPERFAMILY (MFS) PROFILE DOMAIN-CONTAINING PROTEIN"/>
    <property type="match status" value="1"/>
</dbReference>
<proteinExistence type="predicted"/>
<feature type="transmembrane region" description="Helical" evidence="5">
    <location>
        <begin position="338"/>
        <end position="357"/>
    </location>
</feature>
<feature type="transmembrane region" description="Helical" evidence="5">
    <location>
        <begin position="124"/>
        <end position="147"/>
    </location>
</feature>
<dbReference type="AlphaFoldDB" id="A0A8S1HT40"/>
<dbReference type="SUPFAM" id="SSF103473">
    <property type="entry name" value="MFS general substrate transporter"/>
    <property type="match status" value="1"/>
</dbReference>
<dbReference type="InterPro" id="IPR036259">
    <property type="entry name" value="MFS_trans_sf"/>
</dbReference>
<dbReference type="InterPro" id="IPR005828">
    <property type="entry name" value="MFS_sugar_transport-like"/>
</dbReference>
<feature type="transmembrane region" description="Helical" evidence="5">
    <location>
        <begin position="189"/>
        <end position="208"/>
    </location>
</feature>
<comment type="subcellular location">
    <subcellularLocation>
        <location evidence="1">Membrane</location>
        <topology evidence="1">Multi-pass membrane protein</topology>
    </subcellularLocation>
</comment>
<feature type="domain" description="Major facilitator superfamily (MFS) profile" evidence="7">
    <location>
        <begin position="1"/>
        <end position="460"/>
    </location>
</feature>
<dbReference type="InterPro" id="IPR020846">
    <property type="entry name" value="MFS_dom"/>
</dbReference>